<sequence length="231" mass="26240">MTYGPIHSVPADNSVLQMKTVLENGQKIIFIGDSITDAGRQQEAPPLGRGYVRLFADLLTIREPDKTITVVNRGIGGNTTDDLRSRWDEDVLQQRPDWLCVKIGINDLNRHLTDPKYAFLDLAAYRDIYDQVLTLTRAHLPACHILLISPFYMSRDQTPHSYRAKILGQLPAYIEVVEELSRKHATRFLNLHAVFQSHLRHRHTDSFGTEPVHPHATGALLIAEEVYRALN</sequence>
<dbReference type="InterPro" id="IPR013830">
    <property type="entry name" value="SGNH_hydro"/>
</dbReference>
<dbReference type="InterPro" id="IPR051532">
    <property type="entry name" value="Ester_Hydrolysis_Enzymes"/>
</dbReference>
<dbReference type="Pfam" id="PF13472">
    <property type="entry name" value="Lipase_GDSL_2"/>
    <property type="match status" value="1"/>
</dbReference>
<dbReference type="GO" id="GO:0004622">
    <property type="term" value="F:phosphatidylcholine lysophospholipase activity"/>
    <property type="evidence" value="ECO:0007669"/>
    <property type="project" value="TreeGrafter"/>
</dbReference>
<dbReference type="Gene3D" id="3.40.50.1110">
    <property type="entry name" value="SGNH hydrolase"/>
    <property type="match status" value="1"/>
</dbReference>
<name>A0A556QPF1_9BACT</name>
<dbReference type="PANTHER" id="PTHR30383">
    <property type="entry name" value="THIOESTERASE 1/PROTEASE 1/LYSOPHOSPHOLIPASE L1"/>
    <property type="match status" value="1"/>
</dbReference>
<dbReference type="InterPro" id="IPR008265">
    <property type="entry name" value="Lipase_GDSL_AS"/>
</dbReference>
<reference evidence="2 3" key="1">
    <citation type="submission" date="2019-07" db="EMBL/GenBank/DDBJ databases">
        <title>Description of 53C-WASEF.</title>
        <authorList>
            <person name="Pitt A."/>
            <person name="Hahn M.W."/>
        </authorList>
    </citation>
    <scope>NUCLEOTIDE SEQUENCE [LARGE SCALE GENOMIC DNA]</scope>
    <source>
        <strain evidence="2 3">53C-WASEF</strain>
    </source>
</reference>
<feature type="domain" description="SGNH hydrolase-type esterase" evidence="1">
    <location>
        <begin position="30"/>
        <end position="218"/>
    </location>
</feature>
<protein>
    <submittedName>
        <fullName evidence="2">SGNH/GDSL hydrolase family protein</fullName>
    </submittedName>
</protein>
<accession>A0A556QPF1</accession>
<dbReference type="PROSITE" id="PS01098">
    <property type="entry name" value="LIPASE_GDSL_SER"/>
    <property type="match status" value="1"/>
</dbReference>
<comment type="caution">
    <text evidence="2">The sequence shown here is derived from an EMBL/GenBank/DDBJ whole genome shotgun (WGS) entry which is preliminary data.</text>
</comment>
<dbReference type="GO" id="GO:0006629">
    <property type="term" value="P:lipid metabolic process"/>
    <property type="evidence" value="ECO:0007669"/>
    <property type="project" value="InterPro"/>
</dbReference>
<evidence type="ECO:0000313" key="3">
    <source>
        <dbReference type="Proteomes" id="UP000315648"/>
    </source>
</evidence>
<keyword evidence="2" id="KW-0378">Hydrolase</keyword>
<dbReference type="SUPFAM" id="SSF52266">
    <property type="entry name" value="SGNH hydrolase"/>
    <property type="match status" value="1"/>
</dbReference>
<dbReference type="PANTHER" id="PTHR30383:SF5">
    <property type="entry name" value="SGNH HYDROLASE-TYPE ESTERASE DOMAIN-CONTAINING PROTEIN"/>
    <property type="match status" value="1"/>
</dbReference>
<dbReference type="InterPro" id="IPR036514">
    <property type="entry name" value="SGNH_hydro_sf"/>
</dbReference>
<dbReference type="EMBL" id="VMBG01000001">
    <property type="protein sequence ID" value="TSJ78520.1"/>
    <property type="molecule type" value="Genomic_DNA"/>
</dbReference>
<keyword evidence="3" id="KW-1185">Reference proteome</keyword>
<dbReference type="AlphaFoldDB" id="A0A556QPF1"/>
<gene>
    <name evidence="2" type="ORF">FPL22_04265</name>
</gene>
<proteinExistence type="predicted"/>
<evidence type="ECO:0000259" key="1">
    <source>
        <dbReference type="Pfam" id="PF13472"/>
    </source>
</evidence>
<dbReference type="CDD" id="cd01834">
    <property type="entry name" value="SGNH_hydrolase_like_2"/>
    <property type="match status" value="1"/>
</dbReference>
<evidence type="ECO:0000313" key="2">
    <source>
        <dbReference type="EMBL" id="TSJ78520.1"/>
    </source>
</evidence>
<dbReference type="Proteomes" id="UP000315648">
    <property type="component" value="Unassembled WGS sequence"/>
</dbReference>
<organism evidence="2 3">
    <name type="scientific">Rariglobus hedericola</name>
    <dbReference type="NCBI Taxonomy" id="2597822"/>
    <lineage>
        <taxon>Bacteria</taxon>
        <taxon>Pseudomonadati</taxon>
        <taxon>Verrucomicrobiota</taxon>
        <taxon>Opitutia</taxon>
        <taxon>Opitutales</taxon>
        <taxon>Opitutaceae</taxon>
        <taxon>Rariglobus</taxon>
    </lineage>
</organism>